<name>A0A7M7M5T4_APIME</name>
<dbReference type="RefSeq" id="XP_016772777.2">
    <property type="nucleotide sequence ID" value="XM_016917288.2"/>
</dbReference>
<dbReference type="PANTHER" id="PTHR21137">
    <property type="entry name" value="ODORANT RECEPTOR"/>
    <property type="match status" value="1"/>
</dbReference>
<evidence type="ECO:0000256" key="4">
    <source>
        <dbReference type="ARBA" id="ARBA00022692"/>
    </source>
</evidence>
<keyword evidence="4 10" id="KW-0812">Transmembrane</keyword>
<evidence type="ECO:0000256" key="8">
    <source>
        <dbReference type="ARBA" id="ARBA00023170"/>
    </source>
</evidence>
<dbReference type="InterPro" id="IPR004117">
    <property type="entry name" value="7tm6_olfct_rcpt"/>
</dbReference>
<reference evidence="11" key="1">
    <citation type="submission" date="2021-01" db="UniProtKB">
        <authorList>
            <consortium name="EnsemblMetazoa"/>
        </authorList>
    </citation>
    <scope>IDENTIFICATION</scope>
    <source>
        <strain evidence="11">DH4</strain>
    </source>
</reference>
<feature type="transmembrane region" description="Helical" evidence="10">
    <location>
        <begin position="281"/>
        <end position="300"/>
    </location>
</feature>
<evidence type="ECO:0000256" key="7">
    <source>
        <dbReference type="ARBA" id="ARBA00023136"/>
    </source>
</evidence>
<dbReference type="KEGG" id="ame:102653814"/>
<evidence type="ECO:0000256" key="6">
    <source>
        <dbReference type="ARBA" id="ARBA00022989"/>
    </source>
</evidence>
<evidence type="ECO:0000256" key="10">
    <source>
        <dbReference type="RuleBase" id="RU351113"/>
    </source>
</evidence>
<gene>
    <name evidence="13" type="primary">LOC102653814</name>
</gene>
<reference evidence="13" key="2">
    <citation type="submission" date="2025-04" db="UniProtKB">
        <authorList>
            <consortium name="RefSeq"/>
        </authorList>
    </citation>
    <scope>IDENTIFICATION</scope>
    <source>
        <strain evidence="13">DH4</strain>
        <tissue evidence="13">Whole body</tissue>
    </source>
</reference>
<keyword evidence="12" id="KW-1185">Reference proteome</keyword>
<feature type="transmembrane region" description="Helical" evidence="10">
    <location>
        <begin position="186"/>
        <end position="207"/>
    </location>
</feature>
<dbReference type="AlphaFoldDB" id="A0A7M7M5T4"/>
<evidence type="ECO:0000256" key="1">
    <source>
        <dbReference type="ARBA" id="ARBA00004651"/>
    </source>
</evidence>
<dbReference type="Proteomes" id="UP000005203">
    <property type="component" value="Linkage group LG13"/>
</dbReference>
<evidence type="ECO:0000256" key="2">
    <source>
        <dbReference type="ARBA" id="ARBA00022475"/>
    </source>
</evidence>
<feature type="transmembrane region" description="Helical" evidence="10">
    <location>
        <begin position="312"/>
        <end position="329"/>
    </location>
</feature>
<comment type="caution">
    <text evidence="10">Lacks conserved residue(s) required for the propagation of feature annotation.</text>
</comment>
<feature type="transmembrane region" description="Helical" evidence="10">
    <location>
        <begin position="139"/>
        <end position="165"/>
    </location>
</feature>
<keyword evidence="7 10" id="KW-0472">Membrane</keyword>
<dbReference type="GO" id="GO:0005549">
    <property type="term" value="F:odorant binding"/>
    <property type="evidence" value="ECO:0007669"/>
    <property type="project" value="InterPro"/>
</dbReference>
<keyword evidence="9 10" id="KW-0807">Transducer</keyword>
<evidence type="ECO:0000313" key="12">
    <source>
        <dbReference type="Proteomes" id="UP000005203"/>
    </source>
</evidence>
<dbReference type="PANTHER" id="PTHR21137:SF35">
    <property type="entry name" value="ODORANT RECEPTOR 19A-RELATED"/>
    <property type="match status" value="1"/>
</dbReference>
<evidence type="ECO:0000256" key="9">
    <source>
        <dbReference type="ARBA" id="ARBA00023224"/>
    </source>
</evidence>
<evidence type="ECO:0000256" key="3">
    <source>
        <dbReference type="ARBA" id="ARBA00022606"/>
    </source>
</evidence>
<keyword evidence="6 10" id="KW-1133">Transmembrane helix</keyword>
<dbReference type="GO" id="GO:0004984">
    <property type="term" value="F:olfactory receptor activity"/>
    <property type="evidence" value="ECO:0007669"/>
    <property type="project" value="InterPro"/>
</dbReference>
<sequence>MIFRVLYDSRHLTKKMNVFDKHYHTYRTLMKIVGLWPYNNSIYVWIQRLWFLMFFFGNIIFQIMSLLTSAITLQNCVLIFSTTCPLIIVLFRYIGLILFFPTIKLLFHHMCMEEAMIQDSIEAQIRRKYIDDSCYMIDIFFWMTYVGIALCSILLLCPITLDFIMPLNESRTRIVHYVTIFSDKSIIYMDILCLNYMLLAILVILSATCTESILGLYSYHTSIMFKIIGHRIQKIVKYLTMFNLSSKQIDSKLAELYRIVDIHNQAIELVDIMINNSGKQFMISTLLSVISMAISLHRLLNAIVIKKDELEILISFIFFTTQLVITFLNNNCNQILIDNSQELFIELYISMWYFVPLKVQKILLLIMIRSSTACMINILGVFTPCYIGFSKMLSTSFSYFTLMHSIQ</sequence>
<comment type="similarity">
    <text evidence="10">Belongs to the insect chemoreceptor superfamily. Heteromeric odorant receptor channel (TC 1.A.69) family.</text>
</comment>
<keyword evidence="3 10" id="KW-0716">Sensory transduction</keyword>
<evidence type="ECO:0000313" key="13">
    <source>
        <dbReference type="RefSeq" id="XP_016772777.2"/>
    </source>
</evidence>
<evidence type="ECO:0000313" key="11">
    <source>
        <dbReference type="EnsemblMetazoa" id="XP_016772777"/>
    </source>
</evidence>
<comment type="subcellular location">
    <subcellularLocation>
        <location evidence="1 10">Cell membrane</location>
        <topology evidence="1 10">Multi-pass membrane protein</topology>
    </subcellularLocation>
</comment>
<dbReference type="GO" id="GO:0007165">
    <property type="term" value="P:signal transduction"/>
    <property type="evidence" value="ECO:0007669"/>
    <property type="project" value="UniProtKB-KW"/>
</dbReference>
<accession>A0A7M7M5T4</accession>
<organism evidence="11">
    <name type="scientific">Apis mellifera</name>
    <name type="common">Honeybee</name>
    <dbReference type="NCBI Taxonomy" id="7460"/>
    <lineage>
        <taxon>Eukaryota</taxon>
        <taxon>Metazoa</taxon>
        <taxon>Ecdysozoa</taxon>
        <taxon>Arthropoda</taxon>
        <taxon>Hexapoda</taxon>
        <taxon>Insecta</taxon>
        <taxon>Pterygota</taxon>
        <taxon>Neoptera</taxon>
        <taxon>Endopterygota</taxon>
        <taxon>Hymenoptera</taxon>
        <taxon>Apocrita</taxon>
        <taxon>Aculeata</taxon>
        <taxon>Apoidea</taxon>
        <taxon>Anthophila</taxon>
        <taxon>Apidae</taxon>
        <taxon>Apis</taxon>
    </lineage>
</organism>
<keyword evidence="5 10" id="KW-0552">Olfaction</keyword>
<dbReference type="GeneID" id="102653814"/>
<keyword evidence="2" id="KW-1003">Cell membrane</keyword>
<proteinExistence type="inferred from homology"/>
<keyword evidence="8 10" id="KW-0675">Receptor</keyword>
<feature type="transmembrane region" description="Helical" evidence="10">
    <location>
        <begin position="335"/>
        <end position="355"/>
    </location>
</feature>
<dbReference type="GO" id="GO:0005886">
    <property type="term" value="C:plasma membrane"/>
    <property type="evidence" value="ECO:0007669"/>
    <property type="project" value="UniProtKB-SubCell"/>
</dbReference>
<dbReference type="Pfam" id="PF02949">
    <property type="entry name" value="7tm_6"/>
    <property type="match status" value="1"/>
</dbReference>
<dbReference type="OrthoDB" id="7597826at2759"/>
<feature type="transmembrane region" description="Helical" evidence="10">
    <location>
        <begin position="76"/>
        <end position="100"/>
    </location>
</feature>
<dbReference type="EnsemblMetazoa" id="XM_016917288">
    <property type="protein sequence ID" value="XP_016772777"/>
    <property type="gene ID" value="LOC102653814"/>
</dbReference>
<accession>A0A8B7KTB7</accession>
<feature type="transmembrane region" description="Helical" evidence="10">
    <location>
        <begin position="362"/>
        <end position="389"/>
    </location>
</feature>
<protein>
    <recommendedName>
        <fullName evidence="10">Odorant receptor</fullName>
    </recommendedName>
</protein>
<feature type="transmembrane region" description="Helical" evidence="10">
    <location>
        <begin position="42"/>
        <end position="64"/>
    </location>
</feature>
<evidence type="ECO:0000256" key="5">
    <source>
        <dbReference type="ARBA" id="ARBA00022725"/>
    </source>
</evidence>